<reference evidence="4 5" key="1">
    <citation type="journal article" date="2013" name="Proc. Natl. Acad. Sci. U.S.A.">
        <title>Fine-scale variation in meiotic recombination in Mimulus inferred from population shotgun sequencing.</title>
        <authorList>
            <person name="Hellsten U."/>
            <person name="Wright K.M."/>
            <person name="Jenkins J."/>
            <person name="Shu S."/>
            <person name="Yuan Y."/>
            <person name="Wessler S.R."/>
            <person name="Schmutz J."/>
            <person name="Willis J.H."/>
            <person name="Rokhsar D.S."/>
        </authorList>
    </citation>
    <scope>NUCLEOTIDE SEQUENCE [LARGE SCALE GENOMIC DNA]</scope>
    <source>
        <strain evidence="5">cv. DUN x IM62</strain>
    </source>
</reference>
<dbReference type="Proteomes" id="UP000030748">
    <property type="component" value="Unassembled WGS sequence"/>
</dbReference>
<dbReference type="GO" id="GO:0003676">
    <property type="term" value="F:nucleic acid binding"/>
    <property type="evidence" value="ECO:0007669"/>
    <property type="project" value="InterPro"/>
</dbReference>
<dbReference type="PANTHER" id="PTHR13068:SF130">
    <property type="entry name" value="TRANSCRIPTION TERMINATION FACTOR MTERF6, CHLOROPLASTIC_MITOCHONDRIAL-LIKE"/>
    <property type="match status" value="1"/>
</dbReference>
<dbReference type="PANTHER" id="PTHR13068">
    <property type="entry name" value="CGI-12 PROTEIN-RELATED"/>
    <property type="match status" value="1"/>
</dbReference>
<comment type="similarity">
    <text evidence="1">Belongs to the mTERF family.</text>
</comment>
<evidence type="ECO:0000256" key="2">
    <source>
        <dbReference type="ARBA" id="ARBA00022472"/>
    </source>
</evidence>
<dbReference type="Pfam" id="PF02536">
    <property type="entry name" value="mTERF"/>
    <property type="match status" value="1"/>
</dbReference>
<keyword evidence="5" id="KW-1185">Reference proteome</keyword>
<organism evidence="4 5">
    <name type="scientific">Erythranthe guttata</name>
    <name type="common">Yellow monkey flower</name>
    <name type="synonym">Mimulus guttatus</name>
    <dbReference type="NCBI Taxonomy" id="4155"/>
    <lineage>
        <taxon>Eukaryota</taxon>
        <taxon>Viridiplantae</taxon>
        <taxon>Streptophyta</taxon>
        <taxon>Embryophyta</taxon>
        <taxon>Tracheophyta</taxon>
        <taxon>Spermatophyta</taxon>
        <taxon>Magnoliopsida</taxon>
        <taxon>eudicotyledons</taxon>
        <taxon>Gunneridae</taxon>
        <taxon>Pentapetalae</taxon>
        <taxon>asterids</taxon>
        <taxon>lamiids</taxon>
        <taxon>Lamiales</taxon>
        <taxon>Phrymaceae</taxon>
        <taxon>Erythranthe</taxon>
    </lineage>
</organism>
<keyword evidence="2" id="KW-0805">Transcription regulation</keyword>
<dbReference type="GO" id="GO:0006353">
    <property type="term" value="P:DNA-templated transcription termination"/>
    <property type="evidence" value="ECO:0007669"/>
    <property type="project" value="UniProtKB-KW"/>
</dbReference>
<keyword evidence="2" id="KW-0806">Transcription termination</keyword>
<keyword evidence="3" id="KW-0809">Transit peptide</keyword>
<protein>
    <submittedName>
        <fullName evidence="4">Uncharacterized protein</fullName>
    </submittedName>
</protein>
<dbReference type="EMBL" id="KI632151">
    <property type="protein sequence ID" value="EYU23812.1"/>
    <property type="molecule type" value="Genomic_DNA"/>
</dbReference>
<proteinExistence type="inferred from homology"/>
<evidence type="ECO:0000313" key="5">
    <source>
        <dbReference type="Proteomes" id="UP000030748"/>
    </source>
</evidence>
<name>A0A022Q568_ERYGU</name>
<dbReference type="Gene3D" id="1.25.70.10">
    <property type="entry name" value="Transcription termination factor 3, mitochondrial"/>
    <property type="match status" value="1"/>
</dbReference>
<evidence type="ECO:0000313" key="4">
    <source>
        <dbReference type="EMBL" id="EYU23812.1"/>
    </source>
</evidence>
<dbReference type="InterPro" id="IPR038538">
    <property type="entry name" value="MTERF_sf"/>
</dbReference>
<keyword evidence="2" id="KW-0804">Transcription</keyword>
<accession>A0A022Q568</accession>
<dbReference type="InterPro" id="IPR003690">
    <property type="entry name" value="MTERF"/>
</dbReference>
<sequence length="146" mass="16284">MVDFGSDSFLIKSTWIRIGFDPSSNSPSSLCNSHVVFSQFLLHFSTSVTVSENSLLKHRSSPAASVRNPKKPDLVEKLVKTYPHLHSANLENTIKPKIKIFQDFGFSANDAVAIISHDPWILKQSLNKKIIPSLSTLKRLLGSHEQ</sequence>
<evidence type="ECO:0000256" key="1">
    <source>
        <dbReference type="ARBA" id="ARBA00007692"/>
    </source>
</evidence>
<dbReference type="AlphaFoldDB" id="A0A022Q568"/>
<dbReference type="SMART" id="SM00733">
    <property type="entry name" value="Mterf"/>
    <property type="match status" value="2"/>
</dbReference>
<feature type="non-terminal residue" evidence="4">
    <location>
        <position position="146"/>
    </location>
</feature>
<evidence type="ECO:0000256" key="3">
    <source>
        <dbReference type="ARBA" id="ARBA00022946"/>
    </source>
</evidence>
<gene>
    <name evidence="4" type="ORF">MIMGU_mgv11b0151382mg</name>
</gene>